<reference evidence="1 2" key="1">
    <citation type="submission" date="2020-02" db="EMBL/GenBank/DDBJ databases">
        <title>Draft genome sequence of Haematococcus lacustris strain NIES-144.</title>
        <authorList>
            <person name="Morimoto D."/>
            <person name="Nakagawa S."/>
            <person name="Yoshida T."/>
            <person name="Sawayama S."/>
        </authorList>
    </citation>
    <scope>NUCLEOTIDE SEQUENCE [LARGE SCALE GENOMIC DNA]</scope>
    <source>
        <strain evidence="1 2">NIES-144</strain>
    </source>
</reference>
<accession>A0A699ZG33</accession>
<sequence length="76" mass="8265">MALLAGFYQGQQVKMKHLQEWKKLDAGTIQTALLAELDGIAVQLLDLEGVAQGVHQTLDSVQPHELLAGLDSRELA</sequence>
<comment type="caution">
    <text evidence="1">The sequence shown here is derived from an EMBL/GenBank/DDBJ whole genome shotgun (WGS) entry which is preliminary data.</text>
</comment>
<keyword evidence="2" id="KW-1185">Reference proteome</keyword>
<proteinExistence type="predicted"/>
<gene>
    <name evidence="1" type="ORF">HaLaN_17250</name>
</gene>
<dbReference type="EMBL" id="BLLF01001588">
    <property type="protein sequence ID" value="GFH20170.1"/>
    <property type="molecule type" value="Genomic_DNA"/>
</dbReference>
<feature type="non-terminal residue" evidence="1">
    <location>
        <position position="1"/>
    </location>
</feature>
<organism evidence="1 2">
    <name type="scientific">Haematococcus lacustris</name>
    <name type="common">Green alga</name>
    <name type="synonym">Haematococcus pluvialis</name>
    <dbReference type="NCBI Taxonomy" id="44745"/>
    <lineage>
        <taxon>Eukaryota</taxon>
        <taxon>Viridiplantae</taxon>
        <taxon>Chlorophyta</taxon>
        <taxon>core chlorophytes</taxon>
        <taxon>Chlorophyceae</taxon>
        <taxon>CS clade</taxon>
        <taxon>Chlamydomonadales</taxon>
        <taxon>Haematococcaceae</taxon>
        <taxon>Haematococcus</taxon>
    </lineage>
</organism>
<protein>
    <submittedName>
        <fullName evidence="1">Uncharacterized protein</fullName>
    </submittedName>
</protein>
<name>A0A699ZG33_HAELA</name>
<evidence type="ECO:0000313" key="2">
    <source>
        <dbReference type="Proteomes" id="UP000485058"/>
    </source>
</evidence>
<dbReference type="Proteomes" id="UP000485058">
    <property type="component" value="Unassembled WGS sequence"/>
</dbReference>
<dbReference type="AlphaFoldDB" id="A0A699ZG33"/>
<evidence type="ECO:0000313" key="1">
    <source>
        <dbReference type="EMBL" id="GFH20170.1"/>
    </source>
</evidence>